<gene>
    <name evidence="1" type="ORF">PAESOLCIP111_03544</name>
</gene>
<comment type="caution">
    <text evidence="1">The sequence shown here is derived from an EMBL/GenBank/DDBJ whole genome shotgun (WGS) entry which is preliminary data.</text>
</comment>
<organism evidence="1 2">
    <name type="scientific">Paenibacillus solanacearum</name>
    <dbReference type="NCBI Taxonomy" id="2048548"/>
    <lineage>
        <taxon>Bacteria</taxon>
        <taxon>Bacillati</taxon>
        <taxon>Bacillota</taxon>
        <taxon>Bacilli</taxon>
        <taxon>Bacillales</taxon>
        <taxon>Paenibacillaceae</taxon>
        <taxon>Paenibacillus</taxon>
    </lineage>
</organism>
<protein>
    <recommendedName>
        <fullName evidence="3">DNA-directed RNA polymerase subunit beta</fullName>
    </recommendedName>
</protein>
<dbReference type="Pfam" id="PF11772">
    <property type="entry name" value="EpuA"/>
    <property type="match status" value="1"/>
</dbReference>
<dbReference type="AlphaFoldDB" id="A0A916NXV5"/>
<sequence>MSKKPKKTPASRKGWVKAIRMTIKWTWIPVTCAAALAAGLAIGYVYIGKQSMDDVFEISTWRHLFDLVFSNT</sequence>
<dbReference type="InterPro" id="IPR024596">
    <property type="entry name" value="RNApol_su_b/EpuA"/>
</dbReference>
<accession>A0A916NXV5</accession>
<evidence type="ECO:0000313" key="2">
    <source>
        <dbReference type="Proteomes" id="UP000693672"/>
    </source>
</evidence>
<reference evidence="1" key="1">
    <citation type="submission" date="2021-06" db="EMBL/GenBank/DDBJ databases">
        <authorList>
            <person name="Criscuolo A."/>
        </authorList>
    </citation>
    <scope>NUCLEOTIDE SEQUENCE</scope>
    <source>
        <strain evidence="1">CIP111600</strain>
    </source>
</reference>
<dbReference type="RefSeq" id="WP_246627499.1">
    <property type="nucleotide sequence ID" value="NZ_CAJVAS010000015.1"/>
</dbReference>
<evidence type="ECO:0008006" key="3">
    <source>
        <dbReference type="Google" id="ProtNLM"/>
    </source>
</evidence>
<dbReference type="Proteomes" id="UP000693672">
    <property type="component" value="Unassembled WGS sequence"/>
</dbReference>
<keyword evidence="2" id="KW-1185">Reference proteome</keyword>
<dbReference type="EMBL" id="CAJVAS010000015">
    <property type="protein sequence ID" value="CAG7634225.1"/>
    <property type="molecule type" value="Genomic_DNA"/>
</dbReference>
<name>A0A916NXV5_9BACL</name>
<proteinExistence type="predicted"/>
<evidence type="ECO:0000313" key="1">
    <source>
        <dbReference type="EMBL" id="CAG7634225.1"/>
    </source>
</evidence>